<sequence length="491" mass="51841">MKHLNKLLLAVMMVLAMSSHAQNSNNPWALSFGVNAVDTRASAGGGKNWLDAHVSQAFNVSENWNILPSVSYLGLARSIGNNFSVGIQGSINKMDKFVVFDPTAPGHNSSGYVVTNPGDLMYYGIDANVKYSFMSLIGSKIIDPSFRLGGGYTWLGDNSFFNANVGAGLTFWFTENVGLALETTYKVSQLLGQDRHMPGDIYAPDSPSHFQHTAGIVFQFGGKDTDGDGIYDKDDACPEVAGLKQFNGCPDTDGDGIIDGSDACPTEFGLAALNGCPDKDGDGIADKDDACPDTAGLAAFKGCPDTDGDGLADKDDKCPTVAGPKSNGGCPVLDADKDGVADKDDDCPTVAGPASNKGCPEVTPEAVENLKVQARSVFFNSGKSSFKTGDAATVKSLDAIKEILKNYPNAKWSIEGHTDSDGSDKFNQKLSEDRANAIKNVLIENGVKAENLTAVGFGESKPVASNKTKAGKAQNRRTEVKHVGSTYEGKL</sequence>
<dbReference type="InterPro" id="IPR028974">
    <property type="entry name" value="TSP_type-3_rpt"/>
</dbReference>
<keyword evidence="2 7" id="KW-0732">Signal</keyword>
<accession>A0A2S5AAY3</accession>
<dbReference type="InterPro" id="IPR003367">
    <property type="entry name" value="Thrombospondin_3-like_rpt"/>
</dbReference>
<dbReference type="PROSITE" id="PS51123">
    <property type="entry name" value="OMPA_2"/>
    <property type="match status" value="1"/>
</dbReference>
<dbReference type="SUPFAM" id="SSF103647">
    <property type="entry name" value="TSP type-3 repeat"/>
    <property type="match status" value="1"/>
</dbReference>
<dbReference type="GO" id="GO:0009279">
    <property type="term" value="C:cell outer membrane"/>
    <property type="evidence" value="ECO:0007669"/>
    <property type="project" value="UniProtKB-SubCell"/>
</dbReference>
<dbReference type="Pfam" id="PF00691">
    <property type="entry name" value="OmpA"/>
    <property type="match status" value="1"/>
</dbReference>
<dbReference type="RefSeq" id="WP_103805640.1">
    <property type="nucleotide sequence ID" value="NZ_PQVG01000004.1"/>
</dbReference>
<comment type="subcellular location">
    <subcellularLocation>
        <location evidence="1">Cell outer membrane</location>
    </subcellularLocation>
</comment>
<dbReference type="Gene3D" id="3.30.1330.60">
    <property type="entry name" value="OmpA-like domain"/>
    <property type="match status" value="1"/>
</dbReference>
<dbReference type="PRINTS" id="PR01021">
    <property type="entry name" value="OMPADOMAIN"/>
</dbReference>
<evidence type="ECO:0000256" key="2">
    <source>
        <dbReference type="ARBA" id="ARBA00022729"/>
    </source>
</evidence>
<dbReference type="InterPro" id="IPR006665">
    <property type="entry name" value="OmpA-like"/>
</dbReference>
<dbReference type="OrthoDB" id="9805336at2"/>
<dbReference type="CDD" id="cd07185">
    <property type="entry name" value="OmpA_C-like"/>
    <property type="match status" value="1"/>
</dbReference>
<keyword evidence="4" id="KW-0998">Cell outer membrane</keyword>
<organism evidence="9 10">
    <name type="scientific">Flavobacterium alvei</name>
    <dbReference type="NCBI Taxonomy" id="2080416"/>
    <lineage>
        <taxon>Bacteria</taxon>
        <taxon>Pseudomonadati</taxon>
        <taxon>Bacteroidota</taxon>
        <taxon>Flavobacteriia</taxon>
        <taxon>Flavobacteriales</taxon>
        <taxon>Flavobacteriaceae</taxon>
        <taxon>Flavobacterium</taxon>
    </lineage>
</organism>
<dbReference type="Gene3D" id="4.10.1080.10">
    <property type="entry name" value="TSP type-3 repeat"/>
    <property type="match status" value="1"/>
</dbReference>
<dbReference type="InterPro" id="IPR050330">
    <property type="entry name" value="Bact_OuterMem_StrucFunc"/>
</dbReference>
<dbReference type="InterPro" id="IPR006664">
    <property type="entry name" value="OMP_bac"/>
</dbReference>
<evidence type="ECO:0000256" key="5">
    <source>
        <dbReference type="PROSITE-ProRule" id="PRU00473"/>
    </source>
</evidence>
<evidence type="ECO:0000256" key="1">
    <source>
        <dbReference type="ARBA" id="ARBA00004442"/>
    </source>
</evidence>
<evidence type="ECO:0000256" key="7">
    <source>
        <dbReference type="SAM" id="SignalP"/>
    </source>
</evidence>
<evidence type="ECO:0000256" key="4">
    <source>
        <dbReference type="ARBA" id="ARBA00023237"/>
    </source>
</evidence>
<proteinExistence type="predicted"/>
<feature type="chain" id="PRO_5015759107" evidence="7">
    <location>
        <begin position="22"/>
        <end position="491"/>
    </location>
</feature>
<dbReference type="PROSITE" id="PS01068">
    <property type="entry name" value="OMPA_1"/>
    <property type="match status" value="1"/>
</dbReference>
<feature type="region of interest" description="Disordered" evidence="6">
    <location>
        <begin position="461"/>
        <end position="491"/>
    </location>
</feature>
<dbReference type="GO" id="GO:0007155">
    <property type="term" value="P:cell adhesion"/>
    <property type="evidence" value="ECO:0007669"/>
    <property type="project" value="InterPro"/>
</dbReference>
<evidence type="ECO:0000256" key="3">
    <source>
        <dbReference type="ARBA" id="ARBA00023136"/>
    </source>
</evidence>
<dbReference type="GO" id="GO:0005509">
    <property type="term" value="F:calcium ion binding"/>
    <property type="evidence" value="ECO:0007669"/>
    <property type="project" value="InterPro"/>
</dbReference>
<dbReference type="EMBL" id="PQVG01000004">
    <property type="protein sequence ID" value="POY39751.1"/>
    <property type="molecule type" value="Genomic_DNA"/>
</dbReference>
<comment type="caution">
    <text evidence="9">The sequence shown here is derived from an EMBL/GenBank/DDBJ whole genome shotgun (WGS) entry which is preliminary data.</text>
</comment>
<evidence type="ECO:0000313" key="9">
    <source>
        <dbReference type="EMBL" id="POY39751.1"/>
    </source>
</evidence>
<feature type="domain" description="OmpA-like" evidence="8">
    <location>
        <begin position="366"/>
        <end position="486"/>
    </location>
</feature>
<gene>
    <name evidence="9" type="ORF">C3L50_07935</name>
</gene>
<dbReference type="Proteomes" id="UP000237310">
    <property type="component" value="Unassembled WGS sequence"/>
</dbReference>
<protein>
    <submittedName>
        <fullName evidence="9">Cell envelope biogenesis protein OmpA</fullName>
    </submittedName>
</protein>
<dbReference type="InterPro" id="IPR036737">
    <property type="entry name" value="OmpA-like_sf"/>
</dbReference>
<dbReference type="Pfam" id="PF02412">
    <property type="entry name" value="TSP_3"/>
    <property type="match status" value="3"/>
</dbReference>
<dbReference type="PANTHER" id="PTHR30329">
    <property type="entry name" value="STATOR ELEMENT OF FLAGELLAR MOTOR COMPLEX"/>
    <property type="match status" value="1"/>
</dbReference>
<dbReference type="SUPFAM" id="SSF56935">
    <property type="entry name" value="Porins"/>
    <property type="match status" value="1"/>
</dbReference>
<keyword evidence="10" id="KW-1185">Reference proteome</keyword>
<reference evidence="9 10" key="1">
    <citation type="submission" date="2018-01" db="EMBL/GenBank/DDBJ databases">
        <authorList>
            <person name="Gaut B.S."/>
            <person name="Morton B.R."/>
            <person name="Clegg M.T."/>
            <person name="Duvall M.R."/>
        </authorList>
    </citation>
    <scope>NUCLEOTIDE SEQUENCE [LARGE SCALE GENOMIC DNA]</scope>
    <source>
        <strain evidence="9 10">HR-AY</strain>
    </source>
</reference>
<dbReference type="PANTHER" id="PTHR30329:SF21">
    <property type="entry name" value="LIPOPROTEIN YIAD-RELATED"/>
    <property type="match status" value="1"/>
</dbReference>
<evidence type="ECO:0000256" key="6">
    <source>
        <dbReference type="SAM" id="MobiDB-lite"/>
    </source>
</evidence>
<feature type="signal peptide" evidence="7">
    <location>
        <begin position="1"/>
        <end position="21"/>
    </location>
</feature>
<dbReference type="SUPFAM" id="SSF103088">
    <property type="entry name" value="OmpA-like"/>
    <property type="match status" value="1"/>
</dbReference>
<name>A0A2S5AAY3_9FLAO</name>
<evidence type="ECO:0000259" key="8">
    <source>
        <dbReference type="PROSITE" id="PS51123"/>
    </source>
</evidence>
<keyword evidence="3 5" id="KW-0472">Membrane</keyword>
<dbReference type="AlphaFoldDB" id="A0A2S5AAY3"/>
<dbReference type="InterPro" id="IPR006690">
    <property type="entry name" value="OMPA-like_CS"/>
</dbReference>
<evidence type="ECO:0000313" key="10">
    <source>
        <dbReference type="Proteomes" id="UP000237310"/>
    </source>
</evidence>